<evidence type="ECO:0000313" key="10">
    <source>
        <dbReference type="Proteomes" id="UP000240527"/>
    </source>
</evidence>
<evidence type="ECO:0000313" key="9">
    <source>
        <dbReference type="EMBL" id="AVQ01277.1"/>
    </source>
</evidence>
<keyword evidence="10" id="KW-1185">Reference proteome</keyword>
<sequence length="172" mass="17762">MRLLAPLALAAALVAPLAAGAAHAQTPQVSPPPQLNAGPSAAAVAGKAFLEKNAKAPGVVTLPSGLQYKVVTSGPKTGPSPKLGDIIKVNYEGKLLNGTVFDSSFARGKAAIMPADGLIQGWLDALPLMHVGDEWTLYIPAELGYGSRDMGEIPPDSVLIFRLKLEGMLAVD</sequence>
<feature type="signal peptide" evidence="7">
    <location>
        <begin position="1"/>
        <end position="24"/>
    </location>
</feature>
<comment type="similarity">
    <text evidence="2 6">Belongs to the FKBP-type PPIase family.</text>
</comment>
<evidence type="ECO:0000256" key="2">
    <source>
        <dbReference type="ARBA" id="ARBA00006577"/>
    </source>
</evidence>
<evidence type="ECO:0000256" key="4">
    <source>
        <dbReference type="ARBA" id="ARBA00023235"/>
    </source>
</evidence>
<comment type="catalytic activity">
    <reaction evidence="1 5 6">
        <text>[protein]-peptidylproline (omega=180) = [protein]-peptidylproline (omega=0)</text>
        <dbReference type="Rhea" id="RHEA:16237"/>
        <dbReference type="Rhea" id="RHEA-COMP:10747"/>
        <dbReference type="Rhea" id="RHEA-COMP:10748"/>
        <dbReference type="ChEBI" id="CHEBI:83833"/>
        <dbReference type="ChEBI" id="CHEBI:83834"/>
        <dbReference type="EC" id="5.2.1.8"/>
    </reaction>
</comment>
<gene>
    <name evidence="9" type="ORF">B7G68_05020</name>
</gene>
<protein>
    <recommendedName>
        <fullName evidence="6">Peptidyl-prolyl cis-trans isomerase</fullName>
        <ecNumber evidence="6">5.2.1.8</ecNumber>
    </recommendedName>
</protein>
<dbReference type="InterPro" id="IPR046357">
    <property type="entry name" value="PPIase_dom_sf"/>
</dbReference>
<reference evidence="9 10" key="1">
    <citation type="journal article" date="2015" name="Biotechnol. Bioeng.">
        <title>Genome sequence and phenotypic characterization of Caulobacter segnis.</title>
        <authorList>
            <person name="Patel S."/>
            <person name="Fletcher B."/>
            <person name="Scott D.C."/>
            <person name="Ely B."/>
        </authorList>
    </citation>
    <scope>NUCLEOTIDE SEQUENCE [LARGE SCALE GENOMIC DNA]</scope>
    <source>
        <strain evidence="9 10">TK0059</strain>
    </source>
</reference>
<dbReference type="PROSITE" id="PS50059">
    <property type="entry name" value="FKBP_PPIASE"/>
    <property type="match status" value="1"/>
</dbReference>
<dbReference type="Pfam" id="PF01346">
    <property type="entry name" value="FKBP_N"/>
    <property type="match status" value="1"/>
</dbReference>
<dbReference type="GO" id="GO:0016853">
    <property type="term" value="F:isomerase activity"/>
    <property type="evidence" value="ECO:0007669"/>
    <property type="project" value="UniProtKB-KW"/>
</dbReference>
<dbReference type="PANTHER" id="PTHR43811">
    <property type="entry name" value="FKBP-TYPE PEPTIDYL-PROLYL CIS-TRANS ISOMERASE FKPA"/>
    <property type="match status" value="1"/>
</dbReference>
<dbReference type="RefSeq" id="WP_013078150.1">
    <property type="nucleotide sequence ID" value="NZ_CP027850.1"/>
</dbReference>
<evidence type="ECO:0000256" key="7">
    <source>
        <dbReference type="SAM" id="SignalP"/>
    </source>
</evidence>
<dbReference type="Gene3D" id="3.10.50.40">
    <property type="match status" value="1"/>
</dbReference>
<dbReference type="Proteomes" id="UP000240527">
    <property type="component" value="Chromosome"/>
</dbReference>
<keyword evidence="4 5" id="KW-0413">Isomerase</keyword>
<name>A0ABM6TDU4_9CAUL</name>
<dbReference type="EMBL" id="CP027850">
    <property type="protein sequence ID" value="AVQ01277.1"/>
    <property type="molecule type" value="Genomic_DNA"/>
</dbReference>
<organism evidence="9 10">
    <name type="scientific">Caulobacter segnis</name>
    <dbReference type="NCBI Taxonomy" id="88688"/>
    <lineage>
        <taxon>Bacteria</taxon>
        <taxon>Pseudomonadati</taxon>
        <taxon>Pseudomonadota</taxon>
        <taxon>Alphaproteobacteria</taxon>
        <taxon>Caulobacterales</taxon>
        <taxon>Caulobacteraceae</taxon>
        <taxon>Caulobacter</taxon>
    </lineage>
</organism>
<dbReference type="SUPFAM" id="SSF54534">
    <property type="entry name" value="FKBP-like"/>
    <property type="match status" value="1"/>
</dbReference>
<accession>A0ABM6TDU4</accession>
<dbReference type="InterPro" id="IPR001179">
    <property type="entry name" value="PPIase_FKBP_dom"/>
</dbReference>
<dbReference type="EC" id="5.2.1.8" evidence="6"/>
<evidence type="ECO:0000256" key="3">
    <source>
        <dbReference type="ARBA" id="ARBA00023110"/>
    </source>
</evidence>
<keyword evidence="3 5" id="KW-0697">Rotamase</keyword>
<proteinExistence type="inferred from homology"/>
<keyword evidence="7" id="KW-0732">Signal</keyword>
<evidence type="ECO:0000259" key="8">
    <source>
        <dbReference type="PROSITE" id="PS50059"/>
    </source>
</evidence>
<evidence type="ECO:0000256" key="1">
    <source>
        <dbReference type="ARBA" id="ARBA00000971"/>
    </source>
</evidence>
<feature type="domain" description="PPIase FKBP-type" evidence="8">
    <location>
        <begin position="84"/>
        <end position="169"/>
    </location>
</feature>
<evidence type="ECO:0000256" key="6">
    <source>
        <dbReference type="RuleBase" id="RU003915"/>
    </source>
</evidence>
<dbReference type="Pfam" id="PF00254">
    <property type="entry name" value="FKBP_C"/>
    <property type="match status" value="1"/>
</dbReference>
<dbReference type="InterPro" id="IPR000774">
    <property type="entry name" value="PPIase_FKBP_N"/>
</dbReference>
<evidence type="ECO:0000256" key="5">
    <source>
        <dbReference type="PROSITE-ProRule" id="PRU00277"/>
    </source>
</evidence>
<feature type="chain" id="PRO_5046889743" description="Peptidyl-prolyl cis-trans isomerase" evidence="7">
    <location>
        <begin position="25"/>
        <end position="172"/>
    </location>
</feature>
<dbReference type="PANTHER" id="PTHR43811:SF19">
    <property type="entry name" value="39 KDA FK506-BINDING NUCLEAR PROTEIN"/>
    <property type="match status" value="1"/>
</dbReference>